<dbReference type="FunFam" id="3.40.50.20:FF:000003">
    <property type="entry name" value="Carbamoyl-phosphate synthase large chain"/>
    <property type="match status" value="1"/>
</dbReference>
<dbReference type="GO" id="GO:0005737">
    <property type="term" value="C:cytoplasm"/>
    <property type="evidence" value="ECO:0007669"/>
    <property type="project" value="TreeGrafter"/>
</dbReference>
<keyword evidence="3 15" id="KW-0055">Arginine biosynthesis</keyword>
<dbReference type="FunFam" id="3.30.470.20:FF:000007">
    <property type="entry name" value="Carbamoyl-phosphate synthase large chain"/>
    <property type="match status" value="1"/>
</dbReference>
<evidence type="ECO:0000256" key="11">
    <source>
        <dbReference type="ARBA" id="ARBA00022975"/>
    </source>
</evidence>
<dbReference type="GO" id="GO:0006526">
    <property type="term" value="P:L-arginine biosynthetic process"/>
    <property type="evidence" value="ECO:0007669"/>
    <property type="project" value="UniProtKB-UniRule"/>
</dbReference>
<feature type="binding site" evidence="15">
    <location>
        <position position="802"/>
    </location>
    <ligand>
        <name>Mg(2+)</name>
        <dbReference type="ChEBI" id="CHEBI:18420"/>
        <label>4</label>
    </ligand>
</feature>
<feature type="binding site" evidence="15">
    <location>
        <position position="800"/>
    </location>
    <ligand>
        <name>Mn(2+)</name>
        <dbReference type="ChEBI" id="CHEBI:29035"/>
        <label>3</label>
    </ligand>
</feature>
<proteinExistence type="inferred from homology"/>
<evidence type="ECO:0000256" key="15">
    <source>
        <dbReference type="HAMAP-Rule" id="MF_01210"/>
    </source>
</evidence>
<dbReference type="PRINTS" id="PR00098">
    <property type="entry name" value="CPSASE"/>
</dbReference>
<feature type="domain" description="ATP-grasp" evidence="16">
    <location>
        <begin position="634"/>
        <end position="829"/>
    </location>
</feature>
<dbReference type="InterPro" id="IPR005479">
    <property type="entry name" value="CPAse_ATP-bd"/>
</dbReference>
<comment type="function">
    <text evidence="15">Large subunit of the glutamine-dependent carbamoyl phosphate synthetase (CPSase). CPSase catalyzes the formation of carbamoyl phosphate from the ammonia moiety of glutamine, carbonate, and phosphate donated by ATP, constituting the first step of 2 biosynthetic pathways, one leading to arginine and/or urea and the other to pyrimidine nucleotides. The large subunit (synthetase) binds the substrates ammonia (free or transferred from glutamine from the small subunit), hydrogencarbonate and ATP and carries out an ATP-coupled ligase reaction, activating hydrogencarbonate by forming carboxy phosphate which reacts with ammonia to form carbamoyl phosphate.</text>
</comment>
<feature type="binding site" evidence="15">
    <location>
        <position position="285"/>
    </location>
    <ligand>
        <name>ATP</name>
        <dbReference type="ChEBI" id="CHEBI:30616"/>
        <label>1</label>
    </ligand>
</feature>
<name>A0A1H6FU15_THEAL</name>
<feature type="binding site" evidence="15">
    <location>
        <position position="745"/>
    </location>
    <ligand>
        <name>ATP</name>
        <dbReference type="ChEBI" id="CHEBI:30616"/>
        <label>2</label>
    </ligand>
</feature>
<keyword evidence="6" id="KW-0479">Metal-binding</keyword>
<feature type="binding site" evidence="15">
    <location>
        <position position="787"/>
    </location>
    <ligand>
        <name>Mn(2+)</name>
        <dbReference type="ChEBI" id="CHEBI:29035"/>
        <label>3</label>
    </ligand>
</feature>
<dbReference type="Gene3D" id="3.40.50.1380">
    <property type="entry name" value="Methylglyoxal synthase-like domain"/>
    <property type="match status" value="1"/>
</dbReference>
<dbReference type="GO" id="GO:0004087">
    <property type="term" value="F:carbamoyl-phosphate synthase (ammonia) activity"/>
    <property type="evidence" value="ECO:0007669"/>
    <property type="project" value="UniProtKB-EC"/>
</dbReference>
<dbReference type="UniPathway" id="UPA00068">
    <property type="reaction ID" value="UER00171"/>
</dbReference>
<dbReference type="Pfam" id="PF02787">
    <property type="entry name" value="CPSase_L_D3"/>
    <property type="match status" value="1"/>
</dbReference>
<feature type="binding site" evidence="15">
    <location>
        <position position="800"/>
    </location>
    <ligand>
        <name>Mg(2+)</name>
        <dbReference type="ChEBI" id="CHEBI:18420"/>
        <label>3</label>
    </ligand>
</feature>
<evidence type="ECO:0000256" key="2">
    <source>
        <dbReference type="ARBA" id="ARBA00009799"/>
    </source>
</evidence>
<feature type="binding site" evidence="15">
    <location>
        <position position="242"/>
    </location>
    <ligand>
        <name>ATP</name>
        <dbReference type="ChEBI" id="CHEBI:30616"/>
        <label>1</label>
    </ligand>
</feature>
<dbReference type="GO" id="GO:0046872">
    <property type="term" value="F:metal ion binding"/>
    <property type="evidence" value="ECO:0007669"/>
    <property type="project" value="UniProtKB-KW"/>
</dbReference>
<sequence>MPRRDDIGRILVIGSGPIVIGQAAEFDYSGVQACKVLLEEGYEVVLVNSNPATIMTDPEFATRTYIEPLDPPTVARIIERERPDAVLPTLGGGTALNIARALSEDGTLERFGCELVGANYDAIRRAEDRELFRQTMEEAGLRVPRSVAVSSLAEAEHVLAEIGLPAIVRPGFTMGGEGGGIARSEAEFRERVSEGLAASPIHQVLVEESVIGWGEFELEVMRDRADNVVIVCSIENIDPMGVHTGDSVTVAPQQTLSDRQYQTLRDQAITCIRAVGVETGGSNIQFAVNPETDEVVVIEMNPRVSRSSALASKATGFPIAKIAARLAVGYTLDEIDNDITRKTPASFEPTLDYVVVKWPRFAFEKFPGSDGRLGTSMRSVGEAMAIGRTFRQAFAKAMRSRELDVVPEPPADTEELLRRLELPSHDRYELLMEAMRRGVPDEELHRRTSINPWFLAEIGAVARGEDRAEGLVRTYKAVDTCAAEFEAETPYYYSGLERPGPDGRPRHEVRRGQRPAVVILGSGPNRIGQGIEFDYCCVHAAMTVRESGRDAVMVNCNPETVSTDYDTSDRLYFEPLTLEDVLAVVELEQPEGVIVQFGGQTPLRLARGLAAAGVPLLGTPVESIHRAEDRPSFGALLDELGLRSPPWATAESAEEALAAAERVGFPLLVRPSYVLGGRAMEICYSREDLAAYLERSGAAAAGAAGNCIYLDRFLENAIEVDVDALADGEDVVIGAIMQHVEEAGVHSGDSACVIPAMSLGPEMERQVEEATRRIALELGVVGLINIQFAVAGDDELYVLEANPRASRTVPFVSKAIGVPLAKVACRLMLGERLRDLDLRIPRQPGHVSVKEAVLPFRRFPLADARLGPEMRSTGEVMGIARDYPTAFGKAQAAARSALPRRGTVFISVTDGDKPAATQVAAALHDLGFRIVATRGTARAVRRMGVPVETVNKLSEGPPHVVELIERGEIDLVINTPTGSGARADGYEIRRAAVARGIPCITTMTGASAAQRAIAALQRGEPEVLSLQELHAQAEPLGQRGRR</sequence>
<dbReference type="InterPro" id="IPR016185">
    <property type="entry name" value="PreATP-grasp_dom_sf"/>
</dbReference>
<dbReference type="SMART" id="SM01096">
    <property type="entry name" value="CPSase_L_D3"/>
    <property type="match status" value="1"/>
</dbReference>
<dbReference type="InterPro" id="IPR005483">
    <property type="entry name" value="CPSase_dom"/>
</dbReference>
<feature type="binding site" evidence="15">
    <location>
        <position position="712"/>
    </location>
    <ligand>
        <name>ATP</name>
        <dbReference type="ChEBI" id="CHEBI:30616"/>
        <label>2</label>
    </ligand>
</feature>
<feature type="binding site" evidence="15">
    <location>
        <position position="714"/>
    </location>
    <ligand>
        <name>ATP</name>
        <dbReference type="ChEBI" id="CHEBI:30616"/>
        <label>2</label>
    </ligand>
</feature>
<feature type="binding site" evidence="15">
    <location>
        <position position="800"/>
    </location>
    <ligand>
        <name>ATP</name>
        <dbReference type="ChEBI" id="CHEBI:30616"/>
        <label>2</label>
    </ligand>
</feature>
<feature type="binding site" evidence="15">
    <location>
        <position position="129"/>
    </location>
    <ligand>
        <name>ATP</name>
        <dbReference type="ChEBI" id="CHEBI:30616"/>
        <label>1</label>
    </ligand>
</feature>
<feature type="binding site" evidence="15">
    <location>
        <position position="299"/>
    </location>
    <ligand>
        <name>Mn(2+)</name>
        <dbReference type="ChEBI" id="CHEBI:29035"/>
        <label>1</label>
    </ligand>
</feature>
<feature type="region of interest" description="Carboxyphosphate synthetic domain" evidence="15">
    <location>
        <begin position="1"/>
        <end position="402"/>
    </location>
</feature>
<dbReference type="InterPro" id="IPR011761">
    <property type="entry name" value="ATP-grasp"/>
</dbReference>
<feature type="binding site" evidence="15">
    <location>
        <position position="285"/>
    </location>
    <ligand>
        <name>Mn(2+)</name>
        <dbReference type="ChEBI" id="CHEBI:29035"/>
        <label>1</label>
    </ligand>
</feature>
<dbReference type="FunFam" id="3.30.470.20:FF:000026">
    <property type="entry name" value="Carbamoyl-phosphate synthase large chain"/>
    <property type="match status" value="1"/>
</dbReference>
<comment type="cofactor">
    <cofactor evidence="15">
        <name>Mg(2+)</name>
        <dbReference type="ChEBI" id="CHEBI:18420"/>
    </cofactor>
    <cofactor evidence="15">
        <name>Mn(2+)</name>
        <dbReference type="ChEBI" id="CHEBI:29035"/>
    </cofactor>
    <text evidence="15">Binds 4 Mg(2+) or Mn(2+) ions per subunit.</text>
</comment>
<evidence type="ECO:0000256" key="4">
    <source>
        <dbReference type="ARBA" id="ARBA00022598"/>
    </source>
</evidence>
<evidence type="ECO:0000256" key="13">
    <source>
        <dbReference type="ARBA" id="ARBA00047359"/>
    </source>
</evidence>
<feature type="binding site" evidence="15">
    <location>
        <position position="301"/>
    </location>
    <ligand>
        <name>Mn(2+)</name>
        <dbReference type="ChEBI" id="CHEBI:29035"/>
        <label>2</label>
    </ligand>
</feature>
<feature type="binding site" evidence="15">
    <location>
        <position position="719"/>
    </location>
    <ligand>
        <name>ATP</name>
        <dbReference type="ChEBI" id="CHEBI:30616"/>
        <label>2</label>
    </ligand>
</feature>
<comment type="caution">
    <text evidence="15">Lacks conserved residue(s) required for the propagation of feature annotation.</text>
</comment>
<evidence type="ECO:0000256" key="12">
    <source>
        <dbReference type="ARBA" id="ARBA00023211"/>
    </source>
</evidence>
<comment type="pathway">
    <text evidence="1 15">Amino-acid biosynthesis; L-arginine biosynthesis; carbamoyl phosphate from bicarbonate: step 1/1.</text>
</comment>
<feature type="binding site" evidence="15">
    <location>
        <position position="299"/>
    </location>
    <ligand>
        <name>ATP</name>
        <dbReference type="ChEBI" id="CHEBI:30616"/>
        <label>1</label>
    </ligand>
</feature>
<feature type="binding site" evidence="15">
    <location>
        <position position="746"/>
    </location>
    <ligand>
        <name>ATP</name>
        <dbReference type="ChEBI" id="CHEBI:30616"/>
        <label>2</label>
    </ligand>
</feature>
<evidence type="ECO:0000313" key="19">
    <source>
        <dbReference type="Proteomes" id="UP000222056"/>
    </source>
</evidence>
<dbReference type="InterPro" id="IPR011607">
    <property type="entry name" value="MGS-like_dom"/>
</dbReference>
<dbReference type="SUPFAM" id="SSF52335">
    <property type="entry name" value="Methylglyoxal synthase-like"/>
    <property type="match status" value="1"/>
</dbReference>
<evidence type="ECO:0000256" key="14">
    <source>
        <dbReference type="ARBA" id="ARBA00048816"/>
    </source>
</evidence>
<evidence type="ECO:0000256" key="3">
    <source>
        <dbReference type="ARBA" id="ARBA00022571"/>
    </source>
</evidence>
<organism evidence="18 19">
    <name type="scientific">Thermoleophilum album</name>
    <dbReference type="NCBI Taxonomy" id="29539"/>
    <lineage>
        <taxon>Bacteria</taxon>
        <taxon>Bacillati</taxon>
        <taxon>Actinomycetota</taxon>
        <taxon>Thermoleophilia</taxon>
        <taxon>Thermoleophilales</taxon>
        <taxon>Thermoleophilaceae</taxon>
        <taxon>Thermoleophilum</taxon>
    </lineage>
</organism>
<feature type="domain" description="MGS-like" evidence="17">
    <location>
        <begin position="896"/>
        <end position="1036"/>
    </location>
</feature>
<dbReference type="PROSITE" id="PS50975">
    <property type="entry name" value="ATP_GRASP"/>
    <property type="match status" value="2"/>
</dbReference>
<feature type="binding site" evidence="15">
    <location>
        <position position="800"/>
    </location>
    <ligand>
        <name>Mn(2+)</name>
        <dbReference type="ChEBI" id="CHEBI:29035"/>
        <label>4</label>
    </ligand>
</feature>
<dbReference type="SUPFAM" id="SSF56059">
    <property type="entry name" value="Glutathione synthetase ATP-binding domain-like"/>
    <property type="match status" value="2"/>
</dbReference>
<dbReference type="SUPFAM" id="SSF52440">
    <property type="entry name" value="PreATP-grasp domain"/>
    <property type="match status" value="2"/>
</dbReference>
<dbReference type="InterPro" id="IPR058047">
    <property type="entry name" value="CPSase_preATP-grasp"/>
</dbReference>
<comment type="domain">
    <text evidence="15">The large subunit is composed of 2 ATP-grasp domains that are involved in binding the 2 ATP molecules needed for carbamoyl phosphate synthesis. The N-terminal ATP-grasp domain (referred to as the carboxyphosphate synthetic component) catalyzes the ATP-dependent phosphorylation of hydrogencarbonate to carboxyphosphate and the subsequent nucleophilic attack by ammonia to form a carbamate intermediate. The C-terminal ATP-grasp domain (referred to as the carbamoyl phosphate synthetic component) then catalyzes the phosphorylation of carbamate with the second ATP to form the end product carbamoyl phosphate. The reactive and unstable enzyme intermediates are sequentially channeled from one active site to the next through the interior of the protein over a distance of at least 96 A.</text>
</comment>
<feature type="binding site" evidence="15">
    <location>
        <position position="744"/>
    </location>
    <ligand>
        <name>ATP</name>
        <dbReference type="ChEBI" id="CHEBI:30616"/>
        <label>2</label>
    </ligand>
</feature>
<comment type="catalytic activity">
    <reaction evidence="13 15">
        <text>hydrogencarbonate + NH4(+) + 2 ATP = carbamoyl phosphate + 2 ADP + phosphate + 2 H(+)</text>
        <dbReference type="Rhea" id="RHEA:18029"/>
        <dbReference type="ChEBI" id="CHEBI:15378"/>
        <dbReference type="ChEBI" id="CHEBI:17544"/>
        <dbReference type="ChEBI" id="CHEBI:28938"/>
        <dbReference type="ChEBI" id="CHEBI:30616"/>
        <dbReference type="ChEBI" id="CHEBI:43474"/>
        <dbReference type="ChEBI" id="CHEBI:58228"/>
        <dbReference type="ChEBI" id="CHEBI:456216"/>
        <dbReference type="EC" id="6.3.4.16"/>
    </reaction>
</comment>
<dbReference type="GO" id="GO:0004088">
    <property type="term" value="F:carbamoyl-phosphate synthase (glutamine-hydrolyzing) activity"/>
    <property type="evidence" value="ECO:0007669"/>
    <property type="project" value="UniProtKB-UniRule"/>
</dbReference>
<feature type="binding site" evidence="15">
    <location>
        <position position="175"/>
    </location>
    <ligand>
        <name>ATP</name>
        <dbReference type="ChEBI" id="CHEBI:30616"/>
        <label>1</label>
    </ligand>
</feature>
<comment type="subunit">
    <text evidence="15">Composed of two chains; the small (or glutamine) chain promotes the hydrolysis of glutamine to ammonia, which is used by the large (or ammonia) chain to synthesize carbamoyl phosphate. Tetramer of heterodimers (alpha,beta)4.</text>
</comment>
<feature type="domain" description="ATP-grasp" evidence="16">
    <location>
        <begin position="133"/>
        <end position="328"/>
    </location>
</feature>
<evidence type="ECO:0000256" key="6">
    <source>
        <dbReference type="ARBA" id="ARBA00022723"/>
    </source>
</evidence>
<dbReference type="UniPathway" id="UPA00070">
    <property type="reaction ID" value="UER00115"/>
</dbReference>
<keyword evidence="12" id="KW-0464">Manganese</keyword>
<dbReference type="AlphaFoldDB" id="A0A1H6FU15"/>
<dbReference type="NCBIfam" id="NF003671">
    <property type="entry name" value="PRK05294.1"/>
    <property type="match status" value="2"/>
</dbReference>
<dbReference type="GO" id="GO:0006541">
    <property type="term" value="P:glutamine metabolic process"/>
    <property type="evidence" value="ECO:0007669"/>
    <property type="project" value="TreeGrafter"/>
</dbReference>
<feature type="binding site" evidence="15">
    <location>
        <position position="802"/>
    </location>
    <ligand>
        <name>Mn(2+)</name>
        <dbReference type="ChEBI" id="CHEBI:29035"/>
        <label>4</label>
    </ligand>
</feature>
<evidence type="ECO:0000256" key="8">
    <source>
        <dbReference type="ARBA" id="ARBA00022741"/>
    </source>
</evidence>
<dbReference type="Gene3D" id="1.10.1030.10">
    <property type="entry name" value="Carbamoyl-phosphate synthetase, large subunit oligomerisation domain"/>
    <property type="match status" value="1"/>
</dbReference>
<dbReference type="Pfam" id="PF02142">
    <property type="entry name" value="MGS"/>
    <property type="match status" value="1"/>
</dbReference>
<keyword evidence="5 15" id="KW-0028">Amino-acid biosynthesis</keyword>
<evidence type="ECO:0000256" key="7">
    <source>
        <dbReference type="ARBA" id="ARBA00022737"/>
    </source>
</evidence>
<evidence type="ECO:0000259" key="16">
    <source>
        <dbReference type="PROSITE" id="PS50975"/>
    </source>
</evidence>
<dbReference type="PROSITE" id="PS00866">
    <property type="entry name" value="CPSASE_1"/>
    <property type="match status" value="1"/>
</dbReference>
<dbReference type="PANTHER" id="PTHR11405">
    <property type="entry name" value="CARBAMOYLTRANSFERASE FAMILY MEMBER"/>
    <property type="match status" value="1"/>
</dbReference>
<feature type="binding site" evidence="15">
    <location>
        <position position="210"/>
    </location>
    <ligand>
        <name>ATP</name>
        <dbReference type="ChEBI" id="CHEBI:30616"/>
        <label>1</label>
    </ligand>
</feature>
<accession>A0A1H6FU15</accession>
<dbReference type="InterPro" id="IPR033937">
    <property type="entry name" value="MGS_CPS_CarB"/>
</dbReference>
<feature type="binding site" evidence="15">
    <location>
        <position position="787"/>
    </location>
    <ligand>
        <name>Mg(2+)</name>
        <dbReference type="ChEBI" id="CHEBI:18420"/>
        <label>3</label>
    </ligand>
</feature>
<feature type="binding site" evidence="15">
    <location>
        <position position="299"/>
    </location>
    <ligand>
        <name>Mg(2+)</name>
        <dbReference type="ChEBI" id="CHEBI:18420"/>
        <label>1</label>
    </ligand>
</feature>
<reference evidence="19" key="1">
    <citation type="submission" date="2016-10" db="EMBL/GenBank/DDBJ databases">
        <authorList>
            <person name="Varghese N."/>
            <person name="Submissions S."/>
        </authorList>
    </citation>
    <scope>NUCLEOTIDE SEQUENCE [LARGE SCALE GENOMIC DNA]</scope>
    <source>
        <strain evidence="19">ATCC 35263</strain>
    </source>
</reference>
<keyword evidence="4 15" id="KW-0436">Ligase</keyword>
<dbReference type="InterPro" id="IPR005480">
    <property type="entry name" value="CPSase_lsu_oligo"/>
</dbReference>
<dbReference type="PANTHER" id="PTHR11405:SF53">
    <property type="entry name" value="CARBAMOYL-PHOSPHATE SYNTHASE [AMMONIA], MITOCHONDRIAL"/>
    <property type="match status" value="1"/>
</dbReference>
<feature type="binding site" evidence="15">
    <location>
        <position position="215"/>
    </location>
    <ligand>
        <name>ATP</name>
        <dbReference type="ChEBI" id="CHEBI:30616"/>
        <label>1</label>
    </ligand>
</feature>
<dbReference type="FunFam" id="3.40.50.20:FF:000001">
    <property type="entry name" value="Carbamoyl-phosphate synthase large chain"/>
    <property type="match status" value="1"/>
</dbReference>
<gene>
    <name evidence="15" type="primary">carB</name>
    <name evidence="18" type="ORF">SAMN02745716_1593</name>
</gene>
<evidence type="ECO:0000256" key="9">
    <source>
        <dbReference type="ARBA" id="ARBA00022840"/>
    </source>
</evidence>
<feature type="binding site" evidence="15">
    <location>
        <position position="208"/>
    </location>
    <ligand>
        <name>ATP</name>
        <dbReference type="ChEBI" id="CHEBI:30616"/>
        <label>1</label>
    </ligand>
</feature>
<dbReference type="CDD" id="cd01424">
    <property type="entry name" value="MGS_CPS_II"/>
    <property type="match status" value="1"/>
</dbReference>
<keyword evidence="19" id="KW-1185">Reference proteome</keyword>
<dbReference type="Gene3D" id="3.30.470.20">
    <property type="entry name" value="ATP-grasp fold, B domain"/>
    <property type="match status" value="2"/>
</dbReference>
<dbReference type="PROSITE" id="PS00867">
    <property type="entry name" value="CPSASE_2"/>
    <property type="match status" value="2"/>
</dbReference>
<feature type="region of interest" description="Allosteric domain" evidence="15">
    <location>
        <begin position="896"/>
        <end position="1042"/>
    </location>
</feature>
<keyword evidence="7 15" id="KW-0677">Repeat</keyword>
<dbReference type="InterPro" id="IPR036914">
    <property type="entry name" value="MGS-like_dom_sf"/>
</dbReference>
<dbReference type="InterPro" id="IPR036897">
    <property type="entry name" value="CarbamoylP_synth_lsu_oligo_sf"/>
</dbReference>
<feature type="binding site" evidence="15">
    <location>
        <position position="800"/>
    </location>
    <ligand>
        <name>Mg(2+)</name>
        <dbReference type="ChEBI" id="CHEBI:18420"/>
        <label>4</label>
    </ligand>
</feature>
<feature type="binding site" evidence="15">
    <location>
        <position position="670"/>
    </location>
    <ligand>
        <name>ATP</name>
        <dbReference type="ChEBI" id="CHEBI:30616"/>
        <label>2</label>
    </ligand>
</feature>
<feature type="binding site" evidence="15">
    <location>
        <position position="299"/>
    </location>
    <ligand>
        <name>Mg(2+)</name>
        <dbReference type="ChEBI" id="CHEBI:18420"/>
        <label>2</label>
    </ligand>
</feature>
<evidence type="ECO:0000313" key="18">
    <source>
        <dbReference type="EMBL" id="SEH14306.1"/>
    </source>
</evidence>
<dbReference type="EMBL" id="FNWJ01000002">
    <property type="protein sequence ID" value="SEH14306.1"/>
    <property type="molecule type" value="Genomic_DNA"/>
</dbReference>
<feature type="binding site" evidence="15">
    <location>
        <position position="285"/>
    </location>
    <ligand>
        <name>Mg(2+)</name>
        <dbReference type="ChEBI" id="CHEBI:18420"/>
        <label>1</label>
    </ligand>
</feature>
<feature type="binding site" evidence="15">
    <location>
        <position position="241"/>
    </location>
    <ligand>
        <name>ATP</name>
        <dbReference type="ChEBI" id="CHEBI:30616"/>
        <label>1</label>
    </ligand>
</feature>
<feature type="binding site" evidence="15">
    <location>
        <position position="169"/>
    </location>
    <ligand>
        <name>ATP</name>
        <dbReference type="ChEBI" id="CHEBI:30616"/>
        <label>1</label>
    </ligand>
</feature>
<comment type="pathway">
    <text evidence="15">Pyrimidine metabolism; UMP biosynthesis via de novo pathway; (S)-dihydroorotate from bicarbonate: step 1/3.</text>
</comment>
<dbReference type="GO" id="GO:0005524">
    <property type="term" value="F:ATP binding"/>
    <property type="evidence" value="ECO:0007669"/>
    <property type="project" value="UniProtKB-UniRule"/>
</dbReference>
<feature type="binding site" evidence="15">
    <location>
        <position position="747"/>
    </location>
    <ligand>
        <name>ATP</name>
        <dbReference type="ChEBI" id="CHEBI:30616"/>
        <label>2</label>
    </ligand>
</feature>
<evidence type="ECO:0000256" key="1">
    <source>
        <dbReference type="ARBA" id="ARBA00005077"/>
    </source>
</evidence>
<dbReference type="InterPro" id="IPR006275">
    <property type="entry name" value="CPSase_lsu"/>
</dbReference>
<keyword evidence="11 15" id="KW-0665">Pyrimidine biosynthesis</keyword>
<comment type="similarity">
    <text evidence="2 15">Belongs to the CarB family.</text>
</comment>
<dbReference type="OrthoDB" id="9804197at2"/>
<dbReference type="SMART" id="SM00851">
    <property type="entry name" value="MGS"/>
    <property type="match status" value="1"/>
</dbReference>
<dbReference type="EC" id="6.3.5.5" evidence="15"/>
<feature type="binding site" evidence="15">
    <location>
        <position position="243"/>
    </location>
    <ligand>
        <name>ATP</name>
        <dbReference type="ChEBI" id="CHEBI:30616"/>
        <label>1</label>
    </ligand>
</feature>
<protein>
    <recommendedName>
        <fullName evidence="15">Carbamoyl phosphate synthase large chain</fullName>
        <ecNumber evidence="15">6.3.4.16</ecNumber>
        <ecNumber evidence="15">6.3.5.5</ecNumber>
    </recommendedName>
    <alternativeName>
        <fullName evidence="15">Carbamoyl phosphate synthetase ammonia chain</fullName>
    </alternativeName>
</protein>
<dbReference type="STRING" id="29539.SAMN02745716_1593"/>
<feature type="binding site" evidence="15">
    <location>
        <position position="299"/>
    </location>
    <ligand>
        <name>Mn(2+)</name>
        <dbReference type="ChEBI" id="CHEBI:29035"/>
        <label>2</label>
    </ligand>
</feature>
<dbReference type="Gene3D" id="3.40.50.20">
    <property type="match status" value="2"/>
</dbReference>
<dbReference type="SUPFAM" id="SSF48108">
    <property type="entry name" value="Carbamoyl phosphate synthetase, large subunit connection domain"/>
    <property type="match status" value="1"/>
</dbReference>
<dbReference type="GO" id="GO:0044205">
    <property type="term" value="P:'de novo' UMP biosynthetic process"/>
    <property type="evidence" value="ECO:0007669"/>
    <property type="project" value="UniProtKB-UniRule"/>
</dbReference>
<dbReference type="RefSeq" id="WP_093117952.1">
    <property type="nucleotide sequence ID" value="NZ_FNWJ01000002.1"/>
</dbReference>
<evidence type="ECO:0000256" key="5">
    <source>
        <dbReference type="ARBA" id="ARBA00022605"/>
    </source>
</evidence>
<dbReference type="Pfam" id="PF25596">
    <property type="entry name" value="CPSase_L_D1"/>
    <property type="match status" value="2"/>
</dbReference>
<dbReference type="EC" id="6.3.4.16" evidence="15"/>
<evidence type="ECO:0000259" key="17">
    <source>
        <dbReference type="PROSITE" id="PS51855"/>
    </source>
</evidence>
<comment type="catalytic activity">
    <reaction evidence="14 15">
        <text>hydrogencarbonate + L-glutamine + 2 ATP + H2O = carbamoyl phosphate + L-glutamate + 2 ADP + phosphate + 2 H(+)</text>
        <dbReference type="Rhea" id="RHEA:18633"/>
        <dbReference type="ChEBI" id="CHEBI:15377"/>
        <dbReference type="ChEBI" id="CHEBI:15378"/>
        <dbReference type="ChEBI" id="CHEBI:17544"/>
        <dbReference type="ChEBI" id="CHEBI:29985"/>
        <dbReference type="ChEBI" id="CHEBI:30616"/>
        <dbReference type="ChEBI" id="CHEBI:43474"/>
        <dbReference type="ChEBI" id="CHEBI:58228"/>
        <dbReference type="ChEBI" id="CHEBI:58359"/>
        <dbReference type="ChEBI" id="CHEBI:456216"/>
        <dbReference type="EC" id="6.3.5.5"/>
    </reaction>
</comment>
<keyword evidence="8 15" id="KW-0547">Nucleotide-binding</keyword>
<dbReference type="HAMAP" id="MF_01210_B">
    <property type="entry name" value="CPSase_L_chain_B"/>
    <property type="match status" value="1"/>
</dbReference>
<keyword evidence="9 15" id="KW-0067">ATP-binding</keyword>
<evidence type="ECO:0000256" key="10">
    <source>
        <dbReference type="ARBA" id="ARBA00022842"/>
    </source>
</evidence>
<keyword evidence="10" id="KW-0460">Magnesium</keyword>
<dbReference type="PROSITE" id="PS51855">
    <property type="entry name" value="MGS"/>
    <property type="match status" value="1"/>
</dbReference>
<feature type="binding site" evidence="15">
    <location>
        <position position="787"/>
    </location>
    <ligand>
        <name>ATP</name>
        <dbReference type="ChEBI" id="CHEBI:30616"/>
        <label>2</label>
    </ligand>
</feature>
<dbReference type="Pfam" id="PF02786">
    <property type="entry name" value="CPSase_L_D2"/>
    <property type="match status" value="2"/>
</dbReference>
<feature type="binding site" evidence="15">
    <location>
        <position position="301"/>
    </location>
    <ligand>
        <name>Mg(2+)</name>
        <dbReference type="ChEBI" id="CHEBI:18420"/>
        <label>2</label>
    </ligand>
</feature>
<dbReference type="Proteomes" id="UP000222056">
    <property type="component" value="Unassembled WGS sequence"/>
</dbReference>
<feature type="binding site" evidence="15">
    <location>
        <position position="176"/>
    </location>
    <ligand>
        <name>ATP</name>
        <dbReference type="ChEBI" id="CHEBI:30616"/>
        <label>1</label>
    </ligand>
</feature>